<evidence type="ECO:0000313" key="5">
    <source>
        <dbReference type="RefSeq" id="XP_021853962.1"/>
    </source>
</evidence>
<dbReference type="PANTHER" id="PTHR31301:SF186">
    <property type="entry name" value="OS09G0364100 PROTEIN"/>
    <property type="match status" value="1"/>
</dbReference>
<dbReference type="GO" id="GO:0001216">
    <property type="term" value="F:DNA-binding transcription activator activity"/>
    <property type="evidence" value="ECO:0000318"/>
    <property type="project" value="GO_Central"/>
</dbReference>
<dbReference type="GeneID" id="110793397"/>
<keyword evidence="4" id="KW-1185">Reference proteome</keyword>
<feature type="domain" description="LOB" evidence="3">
    <location>
        <begin position="43"/>
        <end position="144"/>
    </location>
</feature>
<accession>A0A9R0IR00</accession>
<sequence length="277" mass="30746">MNNNIKNPNTPSHTPPLTTATSTPLPSDENCPTDDPLSSNSTNACAACRFQRRKCAENCPLAPYFPAHNYQQFINAYKIFGVNKIVKALISVGPTFRDDAMTSLIYSANARAQDPVGGCKQIIDSLQAQITFYENQLNAIRAQIAAFRAGASTGFPPFFRGAHVQVPEALPLSSPAHFRKRPGNVLEDIKPIPKLSNKAKKAVAQFETENMITGNQVQNVAVRVEHKLEDETENLSDEQKPTKRKSVDKFGKRKKKRIKHSSLDDHLPCYNTFCYPS</sequence>
<dbReference type="PANTHER" id="PTHR31301">
    <property type="entry name" value="LOB DOMAIN-CONTAINING PROTEIN 4-RELATED"/>
    <property type="match status" value="1"/>
</dbReference>
<dbReference type="Pfam" id="PF03195">
    <property type="entry name" value="LOB"/>
    <property type="match status" value="1"/>
</dbReference>
<dbReference type="PROSITE" id="PS50891">
    <property type="entry name" value="LOB"/>
    <property type="match status" value="1"/>
</dbReference>
<evidence type="ECO:0000256" key="2">
    <source>
        <dbReference type="SAM" id="MobiDB-lite"/>
    </source>
</evidence>
<evidence type="ECO:0000313" key="4">
    <source>
        <dbReference type="Proteomes" id="UP000813463"/>
    </source>
</evidence>
<feature type="region of interest" description="Disordered" evidence="2">
    <location>
        <begin position="231"/>
        <end position="258"/>
    </location>
</feature>
<dbReference type="OrthoDB" id="1893065at2759"/>
<evidence type="ECO:0000256" key="1">
    <source>
        <dbReference type="ARBA" id="ARBA00005474"/>
    </source>
</evidence>
<evidence type="ECO:0000259" key="3">
    <source>
        <dbReference type="PROSITE" id="PS50891"/>
    </source>
</evidence>
<dbReference type="RefSeq" id="XP_021853962.1">
    <property type="nucleotide sequence ID" value="XM_021998270.2"/>
</dbReference>
<protein>
    <submittedName>
        <fullName evidence="5">LOB domain-containing protein 22-like</fullName>
    </submittedName>
</protein>
<proteinExistence type="inferred from homology"/>
<feature type="compositionally biased region" description="Low complexity" evidence="2">
    <location>
        <begin position="10"/>
        <end position="27"/>
    </location>
</feature>
<gene>
    <name evidence="5" type="primary">LOC110793397</name>
</gene>
<dbReference type="GO" id="GO:0006355">
    <property type="term" value="P:regulation of DNA-templated transcription"/>
    <property type="evidence" value="ECO:0000318"/>
    <property type="project" value="GO_Central"/>
</dbReference>
<comment type="similarity">
    <text evidence="1">Belongs to the LOB domain-containing protein family.</text>
</comment>
<dbReference type="AlphaFoldDB" id="A0A9R0IR00"/>
<dbReference type="Proteomes" id="UP000813463">
    <property type="component" value="Chromosome 1"/>
</dbReference>
<feature type="region of interest" description="Disordered" evidence="2">
    <location>
        <begin position="1"/>
        <end position="39"/>
    </location>
</feature>
<organism evidence="4 5">
    <name type="scientific">Spinacia oleracea</name>
    <name type="common">Spinach</name>
    <dbReference type="NCBI Taxonomy" id="3562"/>
    <lineage>
        <taxon>Eukaryota</taxon>
        <taxon>Viridiplantae</taxon>
        <taxon>Streptophyta</taxon>
        <taxon>Embryophyta</taxon>
        <taxon>Tracheophyta</taxon>
        <taxon>Spermatophyta</taxon>
        <taxon>Magnoliopsida</taxon>
        <taxon>eudicotyledons</taxon>
        <taxon>Gunneridae</taxon>
        <taxon>Pentapetalae</taxon>
        <taxon>Caryophyllales</taxon>
        <taxon>Chenopodiaceae</taxon>
        <taxon>Chenopodioideae</taxon>
        <taxon>Anserineae</taxon>
        <taxon>Spinacia</taxon>
    </lineage>
</organism>
<reference evidence="5" key="2">
    <citation type="submission" date="2025-08" db="UniProtKB">
        <authorList>
            <consortium name="RefSeq"/>
        </authorList>
    </citation>
    <scope>IDENTIFICATION</scope>
    <source>
        <tissue evidence="5">Leaf</tissue>
    </source>
</reference>
<dbReference type="KEGG" id="soe:110793397"/>
<dbReference type="GO" id="GO:0005634">
    <property type="term" value="C:nucleus"/>
    <property type="evidence" value="ECO:0000318"/>
    <property type="project" value="GO_Central"/>
</dbReference>
<reference evidence="4" key="1">
    <citation type="journal article" date="2021" name="Nat. Commun.">
        <title>Genomic analyses provide insights into spinach domestication and the genetic basis of agronomic traits.</title>
        <authorList>
            <person name="Cai X."/>
            <person name="Sun X."/>
            <person name="Xu C."/>
            <person name="Sun H."/>
            <person name="Wang X."/>
            <person name="Ge C."/>
            <person name="Zhang Z."/>
            <person name="Wang Q."/>
            <person name="Fei Z."/>
            <person name="Jiao C."/>
            <person name="Wang Q."/>
        </authorList>
    </citation>
    <scope>NUCLEOTIDE SEQUENCE [LARGE SCALE GENOMIC DNA]</scope>
    <source>
        <strain evidence="4">cv. Varoflay</strain>
    </source>
</reference>
<dbReference type="InterPro" id="IPR004883">
    <property type="entry name" value="LOB"/>
</dbReference>
<name>A0A9R0IR00_SPIOL</name>
<feature type="compositionally biased region" description="Basic and acidic residues" evidence="2">
    <location>
        <begin position="237"/>
        <end position="250"/>
    </location>
</feature>